<comment type="caution">
    <text evidence="1">The sequence shown here is derived from an EMBL/GenBank/DDBJ whole genome shotgun (WGS) entry which is preliminary data.</text>
</comment>
<dbReference type="EMBL" id="JAUEII010000002">
    <property type="protein sequence ID" value="MDN0048048.1"/>
    <property type="molecule type" value="Genomic_DNA"/>
</dbReference>
<name>A0ABT7X292_9BACE</name>
<dbReference type="RefSeq" id="WP_301638888.1">
    <property type="nucleotide sequence ID" value="NZ_JAUEII010000002.1"/>
</dbReference>
<evidence type="ECO:0000313" key="1">
    <source>
        <dbReference type="EMBL" id="MDN0048048.1"/>
    </source>
</evidence>
<keyword evidence="2" id="KW-1185">Reference proteome</keyword>
<dbReference type="Pfam" id="PF13289">
    <property type="entry name" value="SIR2_2"/>
    <property type="match status" value="1"/>
</dbReference>
<gene>
    <name evidence="1" type="ORF">QVO10_01380</name>
</gene>
<proteinExistence type="predicted"/>
<protein>
    <submittedName>
        <fullName evidence="1">SIR2 family protein</fullName>
    </submittedName>
</protein>
<evidence type="ECO:0000313" key="2">
    <source>
        <dbReference type="Proteomes" id="UP001167871"/>
    </source>
</evidence>
<accession>A0ABT7X292</accession>
<reference evidence="1" key="1">
    <citation type="submission" date="2023-06" db="EMBL/GenBank/DDBJ databases">
        <authorList>
            <person name="Zeman M."/>
            <person name="Kubasova T."/>
            <person name="Jahodarova E."/>
            <person name="Nykrynova M."/>
            <person name="Rychlik I."/>
        </authorList>
    </citation>
    <scope>NUCLEOTIDE SEQUENCE</scope>
    <source>
        <strain evidence="1">84_SSukc20</strain>
    </source>
</reference>
<reference evidence="1" key="2">
    <citation type="submission" date="2024-05" db="EMBL/GenBank/DDBJ databases">
        <title>Identification and characterization of horizontal gene transfer across gut microbiota members of farm animals based on homology search.</title>
        <authorList>
            <person name="Schwarzerova J."/>
            <person name="Nykrynova M."/>
            <person name="Jureckova K."/>
            <person name="Cejkova D."/>
            <person name="Rychlik I."/>
        </authorList>
    </citation>
    <scope>NUCLEOTIDE SEQUENCE</scope>
    <source>
        <strain evidence="1">84_SSukc20</strain>
    </source>
</reference>
<sequence length="376" mass="43429">MIDSKYNLKGLINDLNGKRKTALFIGAGINMSKDVKITWNALMDFLFKNALNYLSIEKNIPASVKAILHHAWDKPENINAEDFKYWYNTHSCANDEFNHLIKASIVKKVLGNGYISSIQSFLYSKCDKKKIESAFRKHYMKGQKHDKNDAPFYTLYNVARMVMLLPNIEAVISYNYDNFLTEAINILYENADSYFHGAELDMVKGNRRNIKDVAGDLYDEKMGINTTPIYHVHGFIPPPSMPLPEEESHIVLSMDEFYETSRNSYSWQTATLMHYLCNYTCIFSGLSFTDINLQRMVYYASKSGCRQNELYLLCASQKEDIDNDYAQAKQMLLGLKYSFLKDYGLTLIHDNDSYYDLYKTIGEIIDNLNIYSNGQK</sequence>
<organism evidence="1 2">
    <name type="scientific">Bacteroides gallinaceum</name>
    <dbReference type="NCBI Taxonomy" id="1462571"/>
    <lineage>
        <taxon>Bacteria</taxon>
        <taxon>Pseudomonadati</taxon>
        <taxon>Bacteroidota</taxon>
        <taxon>Bacteroidia</taxon>
        <taxon>Bacteroidales</taxon>
        <taxon>Bacteroidaceae</taxon>
        <taxon>Bacteroides</taxon>
    </lineage>
</organism>
<dbReference type="Proteomes" id="UP001167871">
    <property type="component" value="Unassembled WGS sequence"/>
</dbReference>